<organism evidence="2 3">
    <name type="scientific">Shewanella mangrovi</name>
    <dbReference type="NCBI Taxonomy" id="1515746"/>
    <lineage>
        <taxon>Bacteria</taxon>
        <taxon>Pseudomonadati</taxon>
        <taxon>Pseudomonadota</taxon>
        <taxon>Gammaproteobacteria</taxon>
        <taxon>Alteromonadales</taxon>
        <taxon>Shewanellaceae</taxon>
        <taxon>Shewanella</taxon>
    </lineage>
</organism>
<protein>
    <submittedName>
        <fullName evidence="2">Uncharacterized protein</fullName>
    </submittedName>
</protein>
<gene>
    <name evidence="2" type="ORF">HR45_16505</name>
</gene>
<dbReference type="RefSeq" id="WP_037445014.1">
    <property type="nucleotide sequence ID" value="NZ_JPEO01000018.1"/>
</dbReference>
<reference evidence="2 3" key="1">
    <citation type="submission" date="2014-06" db="EMBL/GenBank/DDBJ databases">
        <title>Shewanella sp. YQH10.</title>
        <authorList>
            <person name="Liu Y."/>
            <person name="Zeng R."/>
        </authorList>
    </citation>
    <scope>NUCLEOTIDE SEQUENCE [LARGE SCALE GENOMIC DNA]</scope>
    <source>
        <strain evidence="2 3">YQH10</strain>
    </source>
</reference>
<keyword evidence="1" id="KW-0732">Signal</keyword>
<dbReference type="STRING" id="1515746.HR45_16505"/>
<proteinExistence type="predicted"/>
<feature type="chain" id="PRO_5001905051" evidence="1">
    <location>
        <begin position="27"/>
        <end position="109"/>
    </location>
</feature>
<comment type="caution">
    <text evidence="2">The sequence shown here is derived from an EMBL/GenBank/DDBJ whole genome shotgun (WGS) entry which is preliminary data.</text>
</comment>
<dbReference type="Proteomes" id="UP000029264">
    <property type="component" value="Unassembled WGS sequence"/>
</dbReference>
<evidence type="ECO:0000313" key="3">
    <source>
        <dbReference type="Proteomes" id="UP000029264"/>
    </source>
</evidence>
<keyword evidence="3" id="KW-1185">Reference proteome</keyword>
<evidence type="ECO:0000256" key="1">
    <source>
        <dbReference type="SAM" id="SignalP"/>
    </source>
</evidence>
<name>A0A094JB24_9GAMM</name>
<accession>A0A094JB24</accession>
<evidence type="ECO:0000313" key="2">
    <source>
        <dbReference type="EMBL" id="KFZ36417.1"/>
    </source>
</evidence>
<dbReference type="EMBL" id="JPEO01000018">
    <property type="protein sequence ID" value="KFZ36417.1"/>
    <property type="molecule type" value="Genomic_DNA"/>
</dbReference>
<dbReference type="AlphaFoldDB" id="A0A094JB24"/>
<sequence>MATRIKSFYVAAFVGASALISSSLWAATPKGEMEVITVTYQASLHYAVNQHLTESISGFHAARQQLIVDDARLQTQQMAQSFHEDTLQPIDIAANLSLPTHLDNDDVHH</sequence>
<feature type="signal peptide" evidence="1">
    <location>
        <begin position="1"/>
        <end position="26"/>
    </location>
</feature>